<dbReference type="PANTHER" id="PTHR37507">
    <property type="entry name" value="SPORULATION PROTEIN YDCC"/>
    <property type="match status" value="1"/>
</dbReference>
<dbReference type="PANTHER" id="PTHR37507:SF2">
    <property type="entry name" value="SPORULATION PROTEIN YDCC"/>
    <property type="match status" value="1"/>
</dbReference>
<keyword evidence="1" id="KW-0449">Lipoprotein</keyword>
<dbReference type="Gene3D" id="2.50.20.10">
    <property type="entry name" value="Lipoprotein localisation LolA/LolB/LppX"/>
    <property type="match status" value="1"/>
</dbReference>
<evidence type="ECO:0000313" key="2">
    <source>
        <dbReference type="Proteomes" id="UP000276588"/>
    </source>
</evidence>
<comment type="caution">
    <text evidence="1">The sequence shown here is derived from an EMBL/GenBank/DDBJ whole genome shotgun (WGS) entry which is preliminary data.</text>
</comment>
<sequence length="357" mass="36902">MTSTPFSRRLGVLAALLVVGLLAAGAATGLPGMAVDDQPSGDEILDRVETRYDSADTLSGTATVTVENATASSTATVSFAAKQPEKVAYTVKKAGTTYEAGSNGSVAWAVGENRSYAREIPTEAELEAYEASGDRERLLGEASQYGSLTDPVAASNVTATLVETTEIDGESAYVVDIEPTDDAATVAGTLWVATDDSRLLQATATDGTNETTVRVSETQFNVSIHDSTFEPPADRVSVTTTDTYDSFAAVQSATELSVPPSDAGTFTTATVISRANGQAVVQQYAVDNDTVSVITASGVSMPFDQLDNGMTVTVDGQSATAVERDDRAVVFWTADGVTTAVAVEGTIEDATAAAATL</sequence>
<dbReference type="InterPro" id="IPR052944">
    <property type="entry name" value="Sporulation_related"/>
</dbReference>
<organism evidence="1 2">
    <name type="scientific">Halonotius aquaticus</name>
    <dbReference type="NCBI Taxonomy" id="2216978"/>
    <lineage>
        <taxon>Archaea</taxon>
        <taxon>Methanobacteriati</taxon>
        <taxon>Methanobacteriota</taxon>
        <taxon>Stenosarchaea group</taxon>
        <taxon>Halobacteria</taxon>
        <taxon>Halobacteriales</taxon>
        <taxon>Haloferacaceae</taxon>
        <taxon>Halonotius</taxon>
    </lineage>
</organism>
<gene>
    <name evidence="1" type="ORF">DM826_04635</name>
</gene>
<reference evidence="1 2" key="1">
    <citation type="submission" date="2018-06" db="EMBL/GenBank/DDBJ databases">
        <title>Halonotius sp. F13-13 a new haloarchaeeon isolated from a solar saltern from Isla Cristina, Huelva, Spain.</title>
        <authorList>
            <person name="Duran-Viseras A."/>
            <person name="Sanchez-Porro C."/>
            <person name="Ventosa A."/>
        </authorList>
    </citation>
    <scope>NUCLEOTIDE SEQUENCE [LARGE SCALE GENOMIC DNA]</scope>
    <source>
        <strain evidence="1 2">F13-13</strain>
    </source>
</reference>
<name>A0A3A6QAD0_9EURY</name>
<evidence type="ECO:0000313" key="1">
    <source>
        <dbReference type="EMBL" id="RJX43968.1"/>
    </source>
</evidence>
<dbReference type="SUPFAM" id="SSF89392">
    <property type="entry name" value="Prokaryotic lipoproteins and lipoprotein localization factors"/>
    <property type="match status" value="1"/>
</dbReference>
<dbReference type="AlphaFoldDB" id="A0A3A6QAD0"/>
<dbReference type="InterPro" id="IPR029046">
    <property type="entry name" value="LolA/LolB/LppX"/>
</dbReference>
<keyword evidence="2" id="KW-1185">Reference proteome</keyword>
<accession>A0A3A6QAD0</accession>
<dbReference type="EMBL" id="QKNY01000006">
    <property type="protein sequence ID" value="RJX43968.1"/>
    <property type="molecule type" value="Genomic_DNA"/>
</dbReference>
<dbReference type="OrthoDB" id="214152at2157"/>
<protein>
    <submittedName>
        <fullName evidence="1">Outer membrane lipoprotein carrier protein LolA</fullName>
    </submittedName>
</protein>
<proteinExistence type="predicted"/>
<dbReference type="RefSeq" id="WP_120101973.1">
    <property type="nucleotide sequence ID" value="NZ_QKNY01000006.1"/>
</dbReference>
<dbReference type="Proteomes" id="UP000276588">
    <property type="component" value="Unassembled WGS sequence"/>
</dbReference>